<dbReference type="PIRSF" id="PIRSF039099">
    <property type="entry name" value="APP-BP1"/>
    <property type="match status" value="1"/>
</dbReference>
<evidence type="ECO:0000313" key="8">
    <source>
        <dbReference type="Proteomes" id="UP001152759"/>
    </source>
</evidence>
<protein>
    <recommendedName>
        <fullName evidence="3 5">NEDD8-activating enzyme E1 regulatory subunit</fullName>
    </recommendedName>
</protein>
<dbReference type="GO" id="GO:0005737">
    <property type="term" value="C:cytoplasm"/>
    <property type="evidence" value="ECO:0007669"/>
    <property type="project" value="TreeGrafter"/>
</dbReference>
<dbReference type="EMBL" id="OU963863">
    <property type="protein sequence ID" value="CAH0385252.1"/>
    <property type="molecule type" value="Genomic_DNA"/>
</dbReference>
<dbReference type="InterPro" id="IPR000594">
    <property type="entry name" value="ThiF_NAD_FAD-bd"/>
</dbReference>
<dbReference type="InterPro" id="IPR045886">
    <property type="entry name" value="ThiF/MoeB/HesA"/>
</dbReference>
<keyword evidence="4 5" id="KW-0833">Ubl conjugation pathway</keyword>
<sequence>MSSLSPKSPDQSEKSKKYDRQLRLWGDHGQAALEYAHVCLINATGLGSEILKSLVLAGVGAFTIVDGEKISDEDVGVNFFLDPDSIGQPRGEITTQLLLELNPDVRGDAIDESLDKLLTNNPDFFNNFSVIVATRLSEKEIITLSKKLWEADIPLIVCQSIGFIGSGRLQVQEHTVVESHPENQNPDLRLDCPFPSLKEYFDQIDLEAMEFKDHAHTPFVVILYKYLEKWKKLHNSSKGPSNFKEKASLRELIKSGIHRDEQGNPLAEENFEEAIRAVNYAISTSEIPQSIKDILNDGSCINLTGKSKPFWIIAKAIKDFVENEGNGYLPLRGTLPDMTADTAKYVAIQQLYRDQAAKDAEIVFRRVQQLLRQLNQPDDTITENEVRQFCKHASSISVIRGSSIADEYTFRNISQKIVTDLESPHNLMVYYVMLRGLDRFYSEYNTYPGVYNDQVEPDIVKMKACISRLISEWGCSSFSKDDFVHEICRYGGAELHSVSAFLGGAVSHEIIKLITKQYKPINNTFIYDAISAETATFTF</sequence>
<dbReference type="KEGG" id="btab:109035937"/>
<dbReference type="GO" id="GO:0019781">
    <property type="term" value="F:NEDD8 activating enzyme activity"/>
    <property type="evidence" value="ECO:0007669"/>
    <property type="project" value="UniProtKB-UniRule"/>
</dbReference>
<evidence type="ECO:0000256" key="1">
    <source>
        <dbReference type="ARBA" id="ARBA00005032"/>
    </source>
</evidence>
<gene>
    <name evidence="7" type="ORF">BEMITA_LOCUS4500</name>
</gene>
<dbReference type="GO" id="GO:0045116">
    <property type="term" value="P:protein neddylation"/>
    <property type="evidence" value="ECO:0007669"/>
    <property type="project" value="UniProtKB-UniRule"/>
</dbReference>
<comment type="similarity">
    <text evidence="2 5">Belongs to the ubiquitin-activating E1 family. ULA1 subfamily.</text>
</comment>
<dbReference type="PANTHER" id="PTHR10953:SF29">
    <property type="entry name" value="NEDD8-ACTIVATING ENZYME E1 REGULATORY SUBUNIT"/>
    <property type="match status" value="1"/>
</dbReference>
<accession>A0A9P0EZ64</accession>
<dbReference type="CDD" id="cd01493">
    <property type="entry name" value="APPBP1_RUB"/>
    <property type="match status" value="1"/>
</dbReference>
<feature type="domain" description="THIF-type NAD/FAD binding fold" evidence="6">
    <location>
        <begin position="18"/>
        <end position="534"/>
    </location>
</feature>
<dbReference type="InterPro" id="IPR030667">
    <property type="entry name" value="APP-BP1"/>
</dbReference>
<dbReference type="Proteomes" id="UP001152759">
    <property type="component" value="Chromosome 2"/>
</dbReference>
<dbReference type="Pfam" id="PF00899">
    <property type="entry name" value="ThiF"/>
    <property type="match status" value="1"/>
</dbReference>
<dbReference type="InterPro" id="IPR035985">
    <property type="entry name" value="Ubiquitin-activating_enz"/>
</dbReference>
<keyword evidence="8" id="KW-1185">Reference proteome</keyword>
<organism evidence="7 8">
    <name type="scientific">Bemisia tabaci</name>
    <name type="common">Sweetpotato whitefly</name>
    <name type="synonym">Aleurodes tabaci</name>
    <dbReference type="NCBI Taxonomy" id="7038"/>
    <lineage>
        <taxon>Eukaryota</taxon>
        <taxon>Metazoa</taxon>
        <taxon>Ecdysozoa</taxon>
        <taxon>Arthropoda</taxon>
        <taxon>Hexapoda</taxon>
        <taxon>Insecta</taxon>
        <taxon>Pterygota</taxon>
        <taxon>Neoptera</taxon>
        <taxon>Paraneoptera</taxon>
        <taxon>Hemiptera</taxon>
        <taxon>Sternorrhyncha</taxon>
        <taxon>Aleyrodoidea</taxon>
        <taxon>Aleyrodidae</taxon>
        <taxon>Aleyrodinae</taxon>
        <taxon>Bemisia</taxon>
    </lineage>
</organism>
<proteinExistence type="inferred from homology"/>
<reference evidence="7" key="1">
    <citation type="submission" date="2021-12" db="EMBL/GenBank/DDBJ databases">
        <authorList>
            <person name="King R."/>
        </authorList>
    </citation>
    <scope>NUCLEOTIDE SEQUENCE</scope>
</reference>
<evidence type="ECO:0000256" key="4">
    <source>
        <dbReference type="ARBA" id="ARBA00022786"/>
    </source>
</evidence>
<evidence type="ECO:0000256" key="5">
    <source>
        <dbReference type="PIRNR" id="PIRNR039099"/>
    </source>
</evidence>
<dbReference type="PANTHER" id="PTHR10953">
    <property type="entry name" value="UBIQUITIN-ACTIVATING ENZYME E1"/>
    <property type="match status" value="1"/>
</dbReference>
<comment type="pathway">
    <text evidence="1 5">Protein modification; protein neddylation.</text>
</comment>
<dbReference type="FunFam" id="3.40.50.720:FF:000475">
    <property type="entry name" value="NEDD8-activating enzyme E1 regulatory subunit"/>
    <property type="match status" value="1"/>
</dbReference>
<evidence type="ECO:0000259" key="6">
    <source>
        <dbReference type="Pfam" id="PF00899"/>
    </source>
</evidence>
<name>A0A9P0EZ64_BEMTA</name>
<evidence type="ECO:0000256" key="2">
    <source>
        <dbReference type="ARBA" id="ARBA00006868"/>
    </source>
</evidence>
<evidence type="ECO:0000256" key="3">
    <source>
        <dbReference type="ARBA" id="ARBA00015407"/>
    </source>
</evidence>
<dbReference type="Gene3D" id="3.40.50.720">
    <property type="entry name" value="NAD(P)-binding Rossmann-like Domain"/>
    <property type="match status" value="2"/>
</dbReference>
<evidence type="ECO:0000313" key="7">
    <source>
        <dbReference type="EMBL" id="CAH0385252.1"/>
    </source>
</evidence>
<dbReference type="SUPFAM" id="SSF69572">
    <property type="entry name" value="Activating enzymes of the ubiquitin-like proteins"/>
    <property type="match status" value="1"/>
</dbReference>
<dbReference type="AlphaFoldDB" id="A0A9P0EZ64"/>